<proteinExistence type="predicted"/>
<name>A0A8S1B738_ARCPL</name>
<gene>
    <name evidence="3" type="ORF">APLA_LOCUS13518</name>
</gene>
<dbReference type="PANTHER" id="PTHR47272">
    <property type="entry name" value="DDE_TNP_1_7 DOMAIN-CONTAINING PROTEIN"/>
    <property type="match status" value="1"/>
</dbReference>
<dbReference type="Pfam" id="PF13843">
    <property type="entry name" value="DDE_Tnp_1_7"/>
    <property type="match status" value="1"/>
</dbReference>
<evidence type="ECO:0000256" key="1">
    <source>
        <dbReference type="SAM" id="MobiDB-lite"/>
    </source>
</evidence>
<dbReference type="EMBL" id="CADEBC010000555">
    <property type="protein sequence ID" value="CAB3252417.1"/>
    <property type="molecule type" value="Genomic_DNA"/>
</dbReference>
<sequence>MAENNRRDGDIEFWLRQLEDGAISEDDFESDGDELDFYPTQQDLLDVLENDDDDGEARSNDNNEEIIPDPPIVIADAVPSNNNDAPVHSLDIQRLIWKNQPLPFNENAIKFNGTEEHPESLMNLQTPFQFFSYFFTEEFLSQIVTETNNYAVQNKPDRPDVITLGELRKYLGILIYMSVYHYPSVRGYWANKHGFEAIIKAMPVNKFEKIRRVLHFNDNNKHLPIDHPQHDRLHKLRPVIEHLNTKFSTIPISQRLSIDEQMCATKMGHFLKQYLPNKPHKWG</sequence>
<dbReference type="Proteomes" id="UP000494106">
    <property type="component" value="Unassembled WGS sequence"/>
</dbReference>
<protein>
    <recommendedName>
        <fullName evidence="2">PiggyBac transposable element-derived protein domain-containing protein</fullName>
    </recommendedName>
</protein>
<evidence type="ECO:0000313" key="4">
    <source>
        <dbReference type="Proteomes" id="UP000494106"/>
    </source>
</evidence>
<dbReference type="PANTHER" id="PTHR47272:SF1">
    <property type="entry name" value="PIGGYBAC TRANSPOSABLE ELEMENT-DERIVED PROTEIN 3-LIKE"/>
    <property type="match status" value="1"/>
</dbReference>
<evidence type="ECO:0000259" key="2">
    <source>
        <dbReference type="Pfam" id="PF13843"/>
    </source>
</evidence>
<comment type="caution">
    <text evidence="3">The sequence shown here is derived from an EMBL/GenBank/DDBJ whole genome shotgun (WGS) entry which is preliminary data.</text>
</comment>
<keyword evidence="4" id="KW-1185">Reference proteome</keyword>
<feature type="domain" description="PiggyBac transposable element-derived protein" evidence="2">
    <location>
        <begin position="126"/>
        <end position="283"/>
    </location>
</feature>
<accession>A0A8S1B738</accession>
<organism evidence="3 4">
    <name type="scientific">Arctia plantaginis</name>
    <name type="common">Wood tiger moth</name>
    <name type="synonym">Phalaena plantaginis</name>
    <dbReference type="NCBI Taxonomy" id="874455"/>
    <lineage>
        <taxon>Eukaryota</taxon>
        <taxon>Metazoa</taxon>
        <taxon>Ecdysozoa</taxon>
        <taxon>Arthropoda</taxon>
        <taxon>Hexapoda</taxon>
        <taxon>Insecta</taxon>
        <taxon>Pterygota</taxon>
        <taxon>Neoptera</taxon>
        <taxon>Endopterygota</taxon>
        <taxon>Lepidoptera</taxon>
        <taxon>Glossata</taxon>
        <taxon>Ditrysia</taxon>
        <taxon>Noctuoidea</taxon>
        <taxon>Erebidae</taxon>
        <taxon>Arctiinae</taxon>
        <taxon>Arctia</taxon>
    </lineage>
</organism>
<feature type="region of interest" description="Disordered" evidence="1">
    <location>
        <begin position="50"/>
        <end position="69"/>
    </location>
</feature>
<dbReference type="OrthoDB" id="118105at2759"/>
<evidence type="ECO:0000313" key="3">
    <source>
        <dbReference type="EMBL" id="CAB3252417.1"/>
    </source>
</evidence>
<reference evidence="3 4" key="1">
    <citation type="submission" date="2020-04" db="EMBL/GenBank/DDBJ databases">
        <authorList>
            <person name="Wallbank WR R."/>
            <person name="Pardo Diaz C."/>
            <person name="Kozak K."/>
            <person name="Martin S."/>
            <person name="Jiggins C."/>
            <person name="Moest M."/>
            <person name="Warren A I."/>
            <person name="Byers J.R.P. K."/>
            <person name="Montejo-Kovacevich G."/>
            <person name="Yen C E."/>
        </authorList>
    </citation>
    <scope>NUCLEOTIDE SEQUENCE [LARGE SCALE GENOMIC DNA]</scope>
</reference>
<dbReference type="AlphaFoldDB" id="A0A8S1B738"/>
<dbReference type="InterPro" id="IPR029526">
    <property type="entry name" value="PGBD"/>
</dbReference>